<dbReference type="GO" id="GO:0000030">
    <property type="term" value="F:mannosyltransferase activity"/>
    <property type="evidence" value="ECO:0007669"/>
    <property type="project" value="TreeGrafter"/>
</dbReference>
<dbReference type="AlphaFoldDB" id="A0A6C0LAH1"/>
<name>A0A6C0LAH1_9ZZZZ</name>
<dbReference type="GO" id="GO:0016020">
    <property type="term" value="C:membrane"/>
    <property type="evidence" value="ECO:0007669"/>
    <property type="project" value="GOC"/>
</dbReference>
<dbReference type="Pfam" id="PF04488">
    <property type="entry name" value="Gly_transf_sug"/>
    <property type="match status" value="1"/>
</dbReference>
<organism evidence="2">
    <name type="scientific">viral metagenome</name>
    <dbReference type="NCBI Taxonomy" id="1070528"/>
    <lineage>
        <taxon>unclassified sequences</taxon>
        <taxon>metagenomes</taxon>
        <taxon>organismal metagenomes</taxon>
    </lineage>
</organism>
<dbReference type="PANTHER" id="PTHR32385">
    <property type="entry name" value="MANNOSYL PHOSPHORYLINOSITOL CERAMIDE SYNTHASE"/>
    <property type="match status" value="1"/>
</dbReference>
<accession>A0A6C0LAH1</accession>
<evidence type="ECO:0008006" key="3">
    <source>
        <dbReference type="Google" id="ProtNLM"/>
    </source>
</evidence>
<evidence type="ECO:0000256" key="1">
    <source>
        <dbReference type="ARBA" id="ARBA00022679"/>
    </source>
</evidence>
<dbReference type="Gene3D" id="3.90.550.20">
    <property type="match status" value="1"/>
</dbReference>
<protein>
    <recommendedName>
        <fullName evidence="3">Glycosyltransferase</fullName>
    </recommendedName>
</protein>
<dbReference type="SUPFAM" id="SSF53448">
    <property type="entry name" value="Nucleotide-diphospho-sugar transferases"/>
    <property type="match status" value="1"/>
</dbReference>
<dbReference type="GO" id="GO:0051999">
    <property type="term" value="P:mannosyl-inositol phosphorylceramide biosynthetic process"/>
    <property type="evidence" value="ECO:0007669"/>
    <property type="project" value="TreeGrafter"/>
</dbReference>
<dbReference type="EMBL" id="MN740443">
    <property type="protein sequence ID" value="QHU26644.1"/>
    <property type="molecule type" value="Genomic_DNA"/>
</dbReference>
<reference evidence="2" key="1">
    <citation type="journal article" date="2020" name="Nature">
        <title>Giant virus diversity and host interactions through global metagenomics.</title>
        <authorList>
            <person name="Schulz F."/>
            <person name="Roux S."/>
            <person name="Paez-Espino D."/>
            <person name="Jungbluth S."/>
            <person name="Walsh D.A."/>
            <person name="Denef V.J."/>
            <person name="McMahon K.D."/>
            <person name="Konstantinidis K.T."/>
            <person name="Eloe-Fadrosh E.A."/>
            <person name="Kyrpides N.C."/>
            <person name="Woyke T."/>
        </authorList>
    </citation>
    <scope>NUCLEOTIDE SEQUENCE</scope>
    <source>
        <strain evidence="2">GVMAG-M-3300027759-42</strain>
    </source>
</reference>
<evidence type="ECO:0000313" key="2">
    <source>
        <dbReference type="EMBL" id="QHU26644.1"/>
    </source>
</evidence>
<dbReference type="InterPro" id="IPR051706">
    <property type="entry name" value="Glycosyltransferase_domain"/>
</dbReference>
<proteinExistence type="predicted"/>
<dbReference type="InterPro" id="IPR007577">
    <property type="entry name" value="GlycoTrfase_DXD_sugar-bd_CS"/>
</dbReference>
<keyword evidence="1" id="KW-0808">Transferase</keyword>
<dbReference type="InterPro" id="IPR029044">
    <property type="entry name" value="Nucleotide-diphossugar_trans"/>
</dbReference>
<dbReference type="PANTHER" id="PTHR32385:SF15">
    <property type="entry name" value="INOSITOL PHOSPHOCERAMIDE MANNOSYLTRANSFERASE 1"/>
    <property type="match status" value="1"/>
</dbReference>
<sequence length="211" mass="24772">MTITLIPRTIVQTSRKKPETYICDMIRERSPGWDYNHFVDDEIMEFFAENPLPEFPNVIAKFFTFNYGEHRADLFRYYYLYVKGGVYIDMDAMLEENIETIVGDADFFTVKSSYFHGTVFQGFLGASPNHPLIYKALADIYNISTNDLIREFHVLCKNLYTFIHEEIEKETYNGKVKLLNEVYGNQEDAHVKDGDKLVLIHYHIKKVIPKK</sequence>